<dbReference type="AlphaFoldDB" id="A0A1I5IBS9"/>
<dbReference type="OrthoDB" id="9776746at2"/>
<name>A0A1I5IBS9_9FIRM</name>
<dbReference type="InterPro" id="IPR018490">
    <property type="entry name" value="cNMP-bd_dom_sf"/>
</dbReference>
<dbReference type="InterPro" id="IPR000595">
    <property type="entry name" value="cNMP-bd_dom"/>
</dbReference>
<keyword evidence="1" id="KW-0805">Transcription regulation</keyword>
<keyword evidence="2" id="KW-0238">DNA-binding</keyword>
<reference evidence="6 7" key="1">
    <citation type="submission" date="2016-10" db="EMBL/GenBank/DDBJ databases">
        <authorList>
            <person name="de Groot N.N."/>
        </authorList>
    </citation>
    <scope>NUCLEOTIDE SEQUENCE [LARGE SCALE GENOMIC DNA]</scope>
    <source>
        <strain evidence="6 7">DSM 1283</strain>
    </source>
</reference>
<dbReference type="PROSITE" id="PS51063">
    <property type="entry name" value="HTH_CRP_2"/>
    <property type="match status" value="1"/>
</dbReference>
<protein>
    <submittedName>
        <fullName evidence="6">CRP/FNR family transcriptional regulator, anaerobic regulatory protein</fullName>
    </submittedName>
</protein>
<keyword evidence="7" id="KW-1185">Reference proteome</keyword>
<proteinExistence type="predicted"/>
<organism evidence="6 7">
    <name type="scientific">Anaerocolumna aminovalerica</name>
    <dbReference type="NCBI Taxonomy" id="1527"/>
    <lineage>
        <taxon>Bacteria</taxon>
        <taxon>Bacillati</taxon>
        <taxon>Bacillota</taxon>
        <taxon>Clostridia</taxon>
        <taxon>Lachnospirales</taxon>
        <taxon>Lachnospiraceae</taxon>
        <taxon>Anaerocolumna</taxon>
    </lineage>
</organism>
<dbReference type="Gene3D" id="2.60.120.10">
    <property type="entry name" value="Jelly Rolls"/>
    <property type="match status" value="1"/>
</dbReference>
<dbReference type="PRINTS" id="PR00034">
    <property type="entry name" value="HTHCRP"/>
</dbReference>
<dbReference type="Pfam" id="PF13545">
    <property type="entry name" value="HTH_Crp_2"/>
    <property type="match status" value="1"/>
</dbReference>
<feature type="domain" description="HTH crp-type" evidence="5">
    <location>
        <begin position="152"/>
        <end position="218"/>
    </location>
</feature>
<dbReference type="RefSeq" id="WP_091688362.1">
    <property type="nucleotide sequence ID" value="NZ_BAABFM010000015.1"/>
</dbReference>
<evidence type="ECO:0000256" key="2">
    <source>
        <dbReference type="ARBA" id="ARBA00023125"/>
    </source>
</evidence>
<feature type="domain" description="Cyclic nucleotide-binding" evidence="4">
    <location>
        <begin position="16"/>
        <end position="120"/>
    </location>
</feature>
<dbReference type="STRING" id="1527.SAMN04489757_1425"/>
<dbReference type="SMART" id="SM00419">
    <property type="entry name" value="HTH_CRP"/>
    <property type="match status" value="1"/>
</dbReference>
<accession>A0A1I5IBS9</accession>
<dbReference type="SUPFAM" id="SSF46785">
    <property type="entry name" value="Winged helix' DNA-binding domain"/>
    <property type="match status" value="1"/>
</dbReference>
<dbReference type="CDD" id="cd00092">
    <property type="entry name" value="HTH_CRP"/>
    <property type="match status" value="1"/>
</dbReference>
<keyword evidence="3" id="KW-0804">Transcription</keyword>
<evidence type="ECO:0000259" key="4">
    <source>
        <dbReference type="PROSITE" id="PS50042"/>
    </source>
</evidence>
<dbReference type="Proteomes" id="UP000198806">
    <property type="component" value="Unassembled WGS sequence"/>
</dbReference>
<dbReference type="Pfam" id="PF00027">
    <property type="entry name" value="cNMP_binding"/>
    <property type="match status" value="1"/>
</dbReference>
<evidence type="ECO:0000256" key="3">
    <source>
        <dbReference type="ARBA" id="ARBA00023163"/>
    </source>
</evidence>
<dbReference type="Gene3D" id="1.10.10.10">
    <property type="entry name" value="Winged helix-like DNA-binding domain superfamily/Winged helix DNA-binding domain"/>
    <property type="match status" value="1"/>
</dbReference>
<dbReference type="InterPro" id="IPR014710">
    <property type="entry name" value="RmlC-like_jellyroll"/>
</dbReference>
<dbReference type="InterPro" id="IPR036388">
    <property type="entry name" value="WH-like_DNA-bd_sf"/>
</dbReference>
<evidence type="ECO:0000259" key="5">
    <source>
        <dbReference type="PROSITE" id="PS51063"/>
    </source>
</evidence>
<dbReference type="GO" id="GO:0003677">
    <property type="term" value="F:DNA binding"/>
    <property type="evidence" value="ECO:0007669"/>
    <property type="project" value="UniProtKB-KW"/>
</dbReference>
<dbReference type="InterPro" id="IPR036390">
    <property type="entry name" value="WH_DNA-bd_sf"/>
</dbReference>
<gene>
    <name evidence="6" type="ORF">SAMN04489757_1425</name>
</gene>
<dbReference type="SUPFAM" id="SSF51206">
    <property type="entry name" value="cAMP-binding domain-like"/>
    <property type="match status" value="1"/>
</dbReference>
<evidence type="ECO:0000313" key="6">
    <source>
        <dbReference type="EMBL" id="SFO57646.1"/>
    </source>
</evidence>
<dbReference type="GO" id="GO:0006355">
    <property type="term" value="P:regulation of DNA-templated transcription"/>
    <property type="evidence" value="ECO:0007669"/>
    <property type="project" value="InterPro"/>
</dbReference>
<evidence type="ECO:0000256" key="1">
    <source>
        <dbReference type="ARBA" id="ARBA00023015"/>
    </source>
</evidence>
<dbReference type="CDD" id="cd00038">
    <property type="entry name" value="CAP_ED"/>
    <property type="match status" value="1"/>
</dbReference>
<evidence type="ECO:0000313" key="7">
    <source>
        <dbReference type="Proteomes" id="UP000198806"/>
    </source>
</evidence>
<dbReference type="InterPro" id="IPR012318">
    <property type="entry name" value="HTH_CRP"/>
</dbReference>
<dbReference type="PROSITE" id="PS50042">
    <property type="entry name" value="CNMP_BINDING_3"/>
    <property type="match status" value="1"/>
</dbReference>
<sequence length="225" mass="25853">MLKDEDIRYIEKALPFWSKLDKSDKKFLLNHIFPVEYEKGRPIHSGSMDCIGVLLIRKGDIRVYMLSDEGKEVTLYRLSDGDICILSASCILDNITFDVYIDAESACDLLVIESKYYQQLCNKNIYAENYSQRLVIDRFSDVMWAMEQILFMSFDKRLAIFLSDEAARTGSDVIELTHEQIAKYVGSAREVVSRMLKYFQGEGIVELSRGGVKIADKKKLKALIM</sequence>
<dbReference type="EMBL" id="FOWD01000042">
    <property type="protein sequence ID" value="SFO57646.1"/>
    <property type="molecule type" value="Genomic_DNA"/>
</dbReference>